<evidence type="ECO:0000313" key="4">
    <source>
        <dbReference type="Proteomes" id="UP000095185"/>
    </source>
</evidence>
<evidence type="ECO:0000259" key="1">
    <source>
        <dbReference type="Pfam" id="PF00534"/>
    </source>
</evidence>
<dbReference type="InterPro" id="IPR001296">
    <property type="entry name" value="Glyco_trans_1"/>
</dbReference>
<protein>
    <submittedName>
        <fullName evidence="3">Uncharacterized protein</fullName>
    </submittedName>
</protein>
<feature type="domain" description="Glycosyl transferase family 1" evidence="1">
    <location>
        <begin position="186"/>
        <end position="342"/>
    </location>
</feature>
<sequence length="377" mass="42290">MHLVLFFTHDTSLRAWERSGMLEREVALYRKYVEKGVRVSFITYGRRDKKLYSEKLRGIEILCNEFRLPLGLYTRMIQFLHGKVLRQSSVIKSNQTPGALTALAAARRFNKPMLARCGYMHSEFIANQHGADSSQARQALDDERKLFGEADAIEVTTPMMRDSIIKRIPGSTAKITVTPNYVDTETFSPRAADKEIDLLFIGRLNPQKNLESLLEALRGLKLKTVIIGSGPLENELKEKARALDLDIDWKGNRPNTELPGYLNRSKMFILPSHYEGHPKTLIEAMAAGLPVIGSNVPGIREVIAHSENGWLCEPNAEDIHSAIESIAADSGKREQLGNNARSFVLQHYALDNIVAMEEQILINLINTAHSSKASKLI</sequence>
<keyword evidence="4" id="KW-1185">Reference proteome</keyword>
<gene>
    <name evidence="3" type="ORF">BIU88_00930</name>
</gene>
<dbReference type="Pfam" id="PF00534">
    <property type="entry name" value="Glycos_transf_1"/>
    <property type="match status" value="1"/>
</dbReference>
<feature type="domain" description="Glycosyltransferase subfamily 4-like N-terminal" evidence="2">
    <location>
        <begin position="28"/>
        <end position="185"/>
    </location>
</feature>
<dbReference type="SUPFAM" id="SSF53756">
    <property type="entry name" value="UDP-Glycosyltransferase/glycogen phosphorylase"/>
    <property type="match status" value="1"/>
</dbReference>
<dbReference type="InterPro" id="IPR028098">
    <property type="entry name" value="Glyco_trans_4-like_N"/>
</dbReference>
<dbReference type="GO" id="GO:0016757">
    <property type="term" value="F:glycosyltransferase activity"/>
    <property type="evidence" value="ECO:0007669"/>
    <property type="project" value="InterPro"/>
</dbReference>
<organism evidence="3 4">
    <name type="scientific">Chlorobaculum limnaeum</name>
    <dbReference type="NCBI Taxonomy" id="274537"/>
    <lineage>
        <taxon>Bacteria</taxon>
        <taxon>Pseudomonadati</taxon>
        <taxon>Chlorobiota</taxon>
        <taxon>Chlorobiia</taxon>
        <taxon>Chlorobiales</taxon>
        <taxon>Chlorobiaceae</taxon>
        <taxon>Chlorobaculum</taxon>
    </lineage>
</organism>
<dbReference type="Pfam" id="PF13439">
    <property type="entry name" value="Glyco_transf_4"/>
    <property type="match status" value="1"/>
</dbReference>
<dbReference type="PANTHER" id="PTHR45947:SF3">
    <property type="entry name" value="SULFOQUINOVOSYL TRANSFERASE SQD2"/>
    <property type="match status" value="1"/>
</dbReference>
<dbReference type="Proteomes" id="UP000095185">
    <property type="component" value="Chromosome"/>
</dbReference>
<dbReference type="InterPro" id="IPR050194">
    <property type="entry name" value="Glycosyltransferase_grp1"/>
</dbReference>
<dbReference type="CDD" id="cd03801">
    <property type="entry name" value="GT4_PimA-like"/>
    <property type="match status" value="1"/>
</dbReference>
<reference evidence="3" key="1">
    <citation type="submission" date="2016-09" db="EMBL/GenBank/DDBJ databases">
        <title>Genome sequence of Chlorobaculum limnaeum.</title>
        <authorList>
            <person name="Liu Z."/>
            <person name="Tank M."/>
            <person name="Bryant D.A."/>
        </authorList>
    </citation>
    <scope>NUCLEOTIDE SEQUENCE [LARGE SCALE GENOMIC DNA]</scope>
    <source>
        <strain evidence="3">DSM 1677</strain>
    </source>
</reference>
<evidence type="ECO:0000259" key="2">
    <source>
        <dbReference type="Pfam" id="PF13439"/>
    </source>
</evidence>
<dbReference type="OrthoDB" id="9811239at2"/>
<dbReference type="Gene3D" id="3.40.50.2000">
    <property type="entry name" value="Glycogen Phosphorylase B"/>
    <property type="match status" value="2"/>
</dbReference>
<dbReference type="EMBL" id="CP017305">
    <property type="protein sequence ID" value="AOS82839.1"/>
    <property type="molecule type" value="Genomic_DNA"/>
</dbReference>
<dbReference type="RefSeq" id="WP_069808570.1">
    <property type="nucleotide sequence ID" value="NZ_CP017305.1"/>
</dbReference>
<accession>A0A1D8D5X1</accession>
<name>A0A1D8D5X1_CHLLM</name>
<proteinExistence type="predicted"/>
<dbReference type="KEGG" id="clz:BIU88_00930"/>
<dbReference type="STRING" id="274537.BIU88_00930"/>
<dbReference type="AlphaFoldDB" id="A0A1D8D5X1"/>
<evidence type="ECO:0000313" key="3">
    <source>
        <dbReference type="EMBL" id="AOS82839.1"/>
    </source>
</evidence>
<dbReference type="PANTHER" id="PTHR45947">
    <property type="entry name" value="SULFOQUINOVOSYL TRANSFERASE SQD2"/>
    <property type="match status" value="1"/>
</dbReference>